<dbReference type="RefSeq" id="WP_129405340.1">
    <property type="nucleotide sequence ID" value="NZ_SBKP01000036.1"/>
</dbReference>
<dbReference type="GO" id="GO:0043565">
    <property type="term" value="F:sequence-specific DNA binding"/>
    <property type="evidence" value="ECO:0007669"/>
    <property type="project" value="InterPro"/>
</dbReference>
<dbReference type="Gene3D" id="1.10.10.10">
    <property type="entry name" value="Winged helix-like DNA-binding domain superfamily/Winged helix DNA-binding domain"/>
    <property type="match status" value="1"/>
</dbReference>
<keyword evidence="3" id="KW-1185">Reference proteome</keyword>
<dbReference type="NCBIfam" id="NF047595">
    <property type="entry name" value="IS66_ISRel24_TnpA"/>
    <property type="match status" value="1"/>
</dbReference>
<dbReference type="InterPro" id="IPR010921">
    <property type="entry name" value="Trp_repressor/repl_initiator"/>
</dbReference>
<dbReference type="Pfam" id="PF01527">
    <property type="entry name" value="HTH_Tnp_1"/>
    <property type="match status" value="1"/>
</dbReference>
<dbReference type="InterPro" id="IPR002514">
    <property type="entry name" value="Transposase_8"/>
</dbReference>
<accession>A0A4Q1KC83</accession>
<name>A0A4Q1KC83_9SPHN</name>
<protein>
    <submittedName>
        <fullName evidence="2">Transposase</fullName>
    </submittedName>
</protein>
<dbReference type="GO" id="GO:0004803">
    <property type="term" value="F:transposase activity"/>
    <property type="evidence" value="ECO:0007669"/>
    <property type="project" value="InterPro"/>
</dbReference>
<dbReference type="InterPro" id="IPR036388">
    <property type="entry name" value="WH-like_DNA-bd_sf"/>
</dbReference>
<dbReference type="Proteomes" id="UP000290958">
    <property type="component" value="Unassembled WGS sequence"/>
</dbReference>
<dbReference type="GO" id="GO:0006313">
    <property type="term" value="P:DNA transposition"/>
    <property type="evidence" value="ECO:0007669"/>
    <property type="project" value="InterPro"/>
</dbReference>
<dbReference type="PANTHER" id="PTHR37936">
    <property type="entry name" value="TRANSPOSASE INSC FOR INSERTION ELEMENT IS2A-RELATED"/>
    <property type="match status" value="1"/>
</dbReference>
<dbReference type="EMBL" id="SBKP01000036">
    <property type="protein sequence ID" value="RXR22799.1"/>
    <property type="molecule type" value="Genomic_DNA"/>
</dbReference>
<proteinExistence type="inferred from homology"/>
<evidence type="ECO:0000313" key="2">
    <source>
        <dbReference type="EMBL" id="RXR22799.1"/>
    </source>
</evidence>
<dbReference type="SUPFAM" id="SSF48295">
    <property type="entry name" value="TrpR-like"/>
    <property type="match status" value="1"/>
</dbReference>
<dbReference type="PANTHER" id="PTHR37936:SF3">
    <property type="entry name" value="TRANSPOSASE INSC FOR INSERTION ELEMENT IS2A-RELATED"/>
    <property type="match status" value="1"/>
</dbReference>
<comment type="similarity">
    <text evidence="1">Belongs to the transposase 8 family.</text>
</comment>
<evidence type="ECO:0000313" key="3">
    <source>
        <dbReference type="Proteomes" id="UP000290958"/>
    </source>
</evidence>
<evidence type="ECO:0000256" key="1">
    <source>
        <dbReference type="ARBA" id="ARBA00009964"/>
    </source>
</evidence>
<sequence length="135" mass="15003">MDEEAAFESGCEVSDAVRPEPMDVVPESVTRRRWSTTAKERIVAESLVPDANVAEVARRYGILPQQLYAWRREMCEREKMTFVPAVIDDQADPPRPAARGEAEIIVEVGDVRLRVPDGASADHVERVLLAVMVSA</sequence>
<reference evidence="3" key="1">
    <citation type="submission" date="2019-01" db="EMBL/GenBank/DDBJ databases">
        <title>Cytophagaceae bacterium strain CAR-16.</title>
        <authorList>
            <person name="Chen W.-M."/>
        </authorList>
    </citation>
    <scope>NUCLEOTIDE SEQUENCE [LARGE SCALE GENOMIC DNA]</scope>
    <source>
        <strain evidence="3">CHR27</strain>
    </source>
</reference>
<gene>
    <name evidence="2" type="ORF">EQG66_15155</name>
</gene>
<comment type="caution">
    <text evidence="2">The sequence shown here is derived from an EMBL/GenBank/DDBJ whole genome shotgun (WGS) entry which is preliminary data.</text>
</comment>
<organism evidence="2 3">
    <name type="scientific">Sphingobium fluviale</name>
    <dbReference type="NCBI Taxonomy" id="2506423"/>
    <lineage>
        <taxon>Bacteria</taxon>
        <taxon>Pseudomonadati</taxon>
        <taxon>Pseudomonadota</taxon>
        <taxon>Alphaproteobacteria</taxon>
        <taxon>Sphingomonadales</taxon>
        <taxon>Sphingomonadaceae</taxon>
        <taxon>Sphingobium</taxon>
    </lineage>
</organism>
<dbReference type="AlphaFoldDB" id="A0A4Q1KC83"/>
<dbReference type="OrthoDB" id="7476756at2"/>